<dbReference type="Pfam" id="PF13180">
    <property type="entry name" value="PDZ_2"/>
    <property type="match status" value="1"/>
</dbReference>
<dbReference type="GO" id="GO:0005886">
    <property type="term" value="C:plasma membrane"/>
    <property type="evidence" value="ECO:0007669"/>
    <property type="project" value="UniProtKB-SubCell"/>
</dbReference>
<protein>
    <submittedName>
        <fullName evidence="12">PDZ domain-containing protein</fullName>
    </submittedName>
    <submittedName>
        <fullName evidence="13">Type II secretory pathway, component PulC</fullName>
    </submittedName>
</protein>
<keyword evidence="3" id="KW-1003">Cell membrane</keyword>
<dbReference type="OrthoDB" id="5432730at2"/>
<sequence>MKPIFSIILIGLIILVAFQVYALVNPAIDTPEGQLLSNNQKTDDTQTPSKASRFEPAKLNKVIEKVTQRNLFKVRVNGEHKKTPEPVNLNLEKTSLELTLLGTVTGQKKQDDWAVMQDIKTKQQELYQVDDKIQGATIKSILRNKVILTVNGKDQILEVNADPSPSQNRTRGFSGRQPMHPRHDIMDRPNMPDAVSQSNPWFKARPYVRNGEASGVMIYSIKKDSVFQLLGLRNGDIIQAVDDVEIQDIQDLENFDDSISDHSDITISILRRGKSKELVFSGQDNAYTINDVE</sequence>
<keyword evidence="2" id="KW-0813">Transport</keyword>
<evidence type="ECO:0000256" key="6">
    <source>
        <dbReference type="ARBA" id="ARBA00022927"/>
    </source>
</evidence>
<dbReference type="InterPro" id="IPR024961">
    <property type="entry name" value="T2SS_GspC_N"/>
</dbReference>
<gene>
    <name evidence="13" type="ORF">DO021_13990</name>
    <name evidence="12" type="ORF">EYB58_19020</name>
</gene>
<keyword evidence="8" id="KW-0472">Membrane</keyword>
<evidence type="ECO:0000313" key="14">
    <source>
        <dbReference type="Proteomes" id="UP000248798"/>
    </source>
</evidence>
<name>A0A328FAD1_9BACT</name>
<keyword evidence="6" id="KW-0653">Protein transport</keyword>
<proteinExistence type="predicted"/>
<evidence type="ECO:0000313" key="12">
    <source>
        <dbReference type="EMBL" id="QBH14821.1"/>
    </source>
</evidence>
<evidence type="ECO:0000256" key="8">
    <source>
        <dbReference type="ARBA" id="ARBA00023136"/>
    </source>
</evidence>
<evidence type="ECO:0000256" key="1">
    <source>
        <dbReference type="ARBA" id="ARBA00004533"/>
    </source>
</evidence>
<feature type="domain" description="Type II secretion system protein GspC N-terminal" evidence="10">
    <location>
        <begin position="12"/>
        <end position="157"/>
    </location>
</feature>
<dbReference type="Gene3D" id="2.30.42.10">
    <property type="match status" value="1"/>
</dbReference>
<dbReference type="InterPro" id="IPR001478">
    <property type="entry name" value="PDZ"/>
</dbReference>
<reference evidence="12 15" key="2">
    <citation type="submission" date="2019-02" db="EMBL/GenBank/DDBJ databases">
        <title>Complete genome sequence of Desulfobacter hydrogenophilus AcRS1.</title>
        <authorList>
            <person name="Marietou A."/>
            <person name="Lund M.B."/>
            <person name="Marshall I.P.G."/>
            <person name="Schreiber L."/>
            <person name="Jorgensen B."/>
        </authorList>
    </citation>
    <scope>NUCLEOTIDE SEQUENCE [LARGE SCALE GENOMIC DNA]</scope>
    <source>
        <strain evidence="12 15">AcRS1</strain>
    </source>
</reference>
<reference evidence="13 14" key="1">
    <citation type="submission" date="2018-06" db="EMBL/GenBank/DDBJ databases">
        <title>Complete Genome Sequence of Desulfobacter hydrogenophilus (DSM3380).</title>
        <authorList>
            <person name="Marietou A."/>
            <person name="Schreiber L."/>
            <person name="Marshall I."/>
            <person name="Jorgensen B."/>
        </authorList>
    </citation>
    <scope>NUCLEOTIDE SEQUENCE [LARGE SCALE GENOMIC DNA]</scope>
    <source>
        <strain evidence="13 14">DSM 3380</strain>
    </source>
</reference>
<dbReference type="Proteomes" id="UP000293902">
    <property type="component" value="Chromosome"/>
</dbReference>
<evidence type="ECO:0000259" key="10">
    <source>
        <dbReference type="Pfam" id="PF11356"/>
    </source>
</evidence>
<dbReference type="Proteomes" id="UP000248798">
    <property type="component" value="Unassembled WGS sequence"/>
</dbReference>
<dbReference type="EMBL" id="CP036313">
    <property type="protein sequence ID" value="QBH14821.1"/>
    <property type="molecule type" value="Genomic_DNA"/>
</dbReference>
<dbReference type="Gene3D" id="2.30.30.830">
    <property type="match status" value="1"/>
</dbReference>
<evidence type="ECO:0000256" key="5">
    <source>
        <dbReference type="ARBA" id="ARBA00022692"/>
    </source>
</evidence>
<keyword evidence="4" id="KW-0997">Cell inner membrane</keyword>
<keyword evidence="7" id="KW-1133">Transmembrane helix</keyword>
<dbReference type="RefSeq" id="WP_111957722.1">
    <property type="nucleotide sequence ID" value="NZ_CP036313.1"/>
</dbReference>
<feature type="compositionally biased region" description="Polar residues" evidence="9">
    <location>
        <begin position="35"/>
        <end position="50"/>
    </location>
</feature>
<keyword evidence="15" id="KW-1185">Reference proteome</keyword>
<evidence type="ECO:0000313" key="15">
    <source>
        <dbReference type="Proteomes" id="UP000293902"/>
    </source>
</evidence>
<dbReference type="SUPFAM" id="SSF50156">
    <property type="entry name" value="PDZ domain-like"/>
    <property type="match status" value="1"/>
</dbReference>
<accession>A0A328FAD1</accession>
<feature type="region of interest" description="Disordered" evidence="9">
    <location>
        <begin position="32"/>
        <end position="51"/>
    </location>
</feature>
<organism evidence="13 14">
    <name type="scientific">Desulfobacter hydrogenophilus</name>
    <dbReference type="NCBI Taxonomy" id="2291"/>
    <lineage>
        <taxon>Bacteria</taxon>
        <taxon>Pseudomonadati</taxon>
        <taxon>Thermodesulfobacteriota</taxon>
        <taxon>Desulfobacteria</taxon>
        <taxon>Desulfobacterales</taxon>
        <taxon>Desulfobacteraceae</taxon>
        <taxon>Desulfobacter</taxon>
    </lineage>
</organism>
<dbReference type="AlphaFoldDB" id="A0A328FAD1"/>
<evidence type="ECO:0000259" key="11">
    <source>
        <dbReference type="Pfam" id="PF13180"/>
    </source>
</evidence>
<evidence type="ECO:0000256" key="4">
    <source>
        <dbReference type="ARBA" id="ARBA00022519"/>
    </source>
</evidence>
<evidence type="ECO:0000256" key="9">
    <source>
        <dbReference type="SAM" id="MobiDB-lite"/>
    </source>
</evidence>
<evidence type="ECO:0000256" key="2">
    <source>
        <dbReference type="ARBA" id="ARBA00022448"/>
    </source>
</evidence>
<evidence type="ECO:0000256" key="3">
    <source>
        <dbReference type="ARBA" id="ARBA00022475"/>
    </source>
</evidence>
<evidence type="ECO:0000313" key="13">
    <source>
        <dbReference type="EMBL" id="RAM01329.1"/>
    </source>
</evidence>
<dbReference type="GO" id="GO:0015031">
    <property type="term" value="P:protein transport"/>
    <property type="evidence" value="ECO:0007669"/>
    <property type="project" value="UniProtKB-KW"/>
</dbReference>
<feature type="region of interest" description="Disordered" evidence="9">
    <location>
        <begin position="160"/>
        <end position="183"/>
    </location>
</feature>
<evidence type="ECO:0000256" key="7">
    <source>
        <dbReference type="ARBA" id="ARBA00022989"/>
    </source>
</evidence>
<dbReference type="InterPro" id="IPR036034">
    <property type="entry name" value="PDZ_sf"/>
</dbReference>
<dbReference type="Pfam" id="PF11356">
    <property type="entry name" value="T2SSC"/>
    <property type="match status" value="1"/>
</dbReference>
<comment type="subcellular location">
    <subcellularLocation>
        <location evidence="1">Cell inner membrane</location>
    </subcellularLocation>
</comment>
<feature type="domain" description="PDZ" evidence="11">
    <location>
        <begin position="213"/>
        <end position="278"/>
    </location>
</feature>
<keyword evidence="5" id="KW-0812">Transmembrane</keyword>
<dbReference type="EMBL" id="QLNI01000028">
    <property type="protein sequence ID" value="RAM01329.1"/>
    <property type="molecule type" value="Genomic_DNA"/>
</dbReference>